<dbReference type="InterPro" id="IPR001229">
    <property type="entry name" value="Jacalin-like_lectin_dom"/>
</dbReference>
<organism evidence="3 4">
    <name type="scientific">Phoenix dactylifera</name>
    <name type="common">Date palm</name>
    <dbReference type="NCBI Taxonomy" id="42345"/>
    <lineage>
        <taxon>Eukaryota</taxon>
        <taxon>Viridiplantae</taxon>
        <taxon>Streptophyta</taxon>
        <taxon>Embryophyta</taxon>
        <taxon>Tracheophyta</taxon>
        <taxon>Spermatophyta</taxon>
        <taxon>Magnoliopsida</taxon>
        <taxon>Liliopsida</taxon>
        <taxon>Arecaceae</taxon>
        <taxon>Coryphoideae</taxon>
        <taxon>Phoeniceae</taxon>
        <taxon>Phoenix</taxon>
    </lineage>
</organism>
<dbReference type="GeneID" id="103702422"/>
<dbReference type="PANTHER" id="PTHR47293">
    <property type="entry name" value="JACALIN-RELATED LECTIN 3"/>
    <property type="match status" value="1"/>
</dbReference>
<dbReference type="KEGG" id="pda:103702422"/>
<reference evidence="4" key="2">
    <citation type="submission" date="2025-08" db="UniProtKB">
        <authorList>
            <consortium name="RefSeq"/>
        </authorList>
    </citation>
    <scope>IDENTIFICATION</scope>
    <source>
        <tissue evidence="4">Young leaves</tissue>
    </source>
</reference>
<evidence type="ECO:0000313" key="4">
    <source>
        <dbReference type="RefSeq" id="XP_008783084.1"/>
    </source>
</evidence>
<dbReference type="PANTHER" id="PTHR47293:SF15">
    <property type="entry name" value="JACALIN-RELATED LECTIN 19"/>
    <property type="match status" value="1"/>
</dbReference>
<dbReference type="Pfam" id="PF01419">
    <property type="entry name" value="Jacalin"/>
    <property type="match status" value="1"/>
</dbReference>
<dbReference type="RefSeq" id="XP_008783084.1">
    <property type="nucleotide sequence ID" value="XM_008784862.3"/>
</dbReference>
<dbReference type="InterPro" id="IPR036404">
    <property type="entry name" value="Jacalin-like_lectin_dom_sf"/>
</dbReference>
<feature type="domain" description="Jacalin-type lectin" evidence="2">
    <location>
        <begin position="10"/>
        <end position="154"/>
    </location>
</feature>
<dbReference type="SUPFAM" id="SSF51101">
    <property type="entry name" value="Mannose-binding lectins"/>
    <property type="match status" value="1"/>
</dbReference>
<sequence length="209" mass="22744">MSSILNDEVLIKVGPRGDILSGKTEWDESSYGNVKQIFITHGNAINSIQILYDFDGNLALAHRHGGDGDNFVCINFESWEYLTSLTGYYGPIEQKGPLVIRSLTFETNGTTYGPYGQEEGTPFHFNFLTGVKFGGFHGRCSSNFLSAIGVYVKTMAKRYFKPDPPRYNITPCLCSSTAELPTCVRPSSSAATPAPSSAAAIPRGACISY</sequence>
<dbReference type="AlphaFoldDB" id="A0A8B7BQB3"/>
<accession>A0A8B7BQB3</accession>
<evidence type="ECO:0000313" key="3">
    <source>
        <dbReference type="Proteomes" id="UP000228380"/>
    </source>
</evidence>
<dbReference type="PROSITE" id="PS51752">
    <property type="entry name" value="JACALIN_LECTIN"/>
    <property type="match status" value="1"/>
</dbReference>
<dbReference type="Proteomes" id="UP000228380">
    <property type="component" value="Chromosome 7"/>
</dbReference>
<dbReference type="SMART" id="SM00915">
    <property type="entry name" value="Jacalin"/>
    <property type="match status" value="1"/>
</dbReference>
<gene>
    <name evidence="4" type="primary">LOC103702422</name>
</gene>
<evidence type="ECO:0000256" key="1">
    <source>
        <dbReference type="ARBA" id="ARBA00022734"/>
    </source>
</evidence>
<dbReference type="InterPro" id="IPR033734">
    <property type="entry name" value="Jacalin-like_lectin_dom_plant"/>
</dbReference>
<protein>
    <submittedName>
        <fullName evidence="4">Jacalin-related lectin 19-like</fullName>
    </submittedName>
</protein>
<dbReference type="CDD" id="cd09612">
    <property type="entry name" value="Jacalin"/>
    <property type="match status" value="1"/>
</dbReference>
<proteinExistence type="predicted"/>
<reference evidence="3" key="1">
    <citation type="journal article" date="2019" name="Nat. Commun.">
        <title>Genome-wide association mapping of date palm fruit traits.</title>
        <authorList>
            <person name="Hazzouri K.M."/>
            <person name="Gros-Balthazard M."/>
            <person name="Flowers J.M."/>
            <person name="Copetti D."/>
            <person name="Lemansour A."/>
            <person name="Lebrun M."/>
            <person name="Masmoudi K."/>
            <person name="Ferrand S."/>
            <person name="Dhar M.I."/>
            <person name="Fresquez Z.A."/>
            <person name="Rosas U."/>
            <person name="Zhang J."/>
            <person name="Talag J."/>
            <person name="Lee S."/>
            <person name="Kudrna D."/>
            <person name="Powell R.F."/>
            <person name="Leitch I.J."/>
            <person name="Krueger R.R."/>
            <person name="Wing R.A."/>
            <person name="Amiri K.M.A."/>
            <person name="Purugganan M.D."/>
        </authorList>
    </citation>
    <scope>NUCLEOTIDE SEQUENCE [LARGE SCALE GENOMIC DNA]</scope>
    <source>
        <strain evidence="3">cv. Khalas</strain>
    </source>
</reference>
<name>A0A8B7BQB3_PHODC</name>
<dbReference type="Gene3D" id="2.100.10.30">
    <property type="entry name" value="Jacalin-like lectin domain"/>
    <property type="match status" value="1"/>
</dbReference>
<keyword evidence="1" id="KW-0430">Lectin</keyword>
<dbReference type="GO" id="GO:0030246">
    <property type="term" value="F:carbohydrate binding"/>
    <property type="evidence" value="ECO:0007669"/>
    <property type="project" value="UniProtKB-KW"/>
</dbReference>
<evidence type="ECO:0000259" key="2">
    <source>
        <dbReference type="PROSITE" id="PS51752"/>
    </source>
</evidence>
<dbReference type="OrthoDB" id="737179at2759"/>
<keyword evidence="3" id="KW-1185">Reference proteome</keyword>